<dbReference type="AlphaFoldDB" id="A0A8J7K705"/>
<evidence type="ECO:0000313" key="2">
    <source>
        <dbReference type="Proteomes" id="UP000620559"/>
    </source>
</evidence>
<gene>
    <name evidence="1" type="ORF">IQ247_26390</name>
</gene>
<reference evidence="1" key="1">
    <citation type="submission" date="2020-10" db="EMBL/GenBank/DDBJ databases">
        <authorList>
            <person name="Castelo-Branco R."/>
            <person name="Eusebio N."/>
            <person name="Adriana R."/>
            <person name="Vieira A."/>
            <person name="Brugerolle De Fraissinette N."/>
            <person name="Rezende De Castro R."/>
            <person name="Schneider M.P."/>
            <person name="Vasconcelos V."/>
            <person name="Leao P.N."/>
        </authorList>
    </citation>
    <scope>NUCLEOTIDE SEQUENCE</scope>
    <source>
        <strain evidence="1">LEGE 06105</strain>
    </source>
</reference>
<comment type="caution">
    <text evidence="1">The sequence shown here is derived from an EMBL/GenBank/DDBJ whole genome shotgun (WGS) entry which is preliminary data.</text>
</comment>
<dbReference type="Proteomes" id="UP000620559">
    <property type="component" value="Unassembled WGS sequence"/>
</dbReference>
<proteinExistence type="predicted"/>
<organism evidence="1 2">
    <name type="scientific">Plectonema cf. radiosum LEGE 06105</name>
    <dbReference type="NCBI Taxonomy" id="945769"/>
    <lineage>
        <taxon>Bacteria</taxon>
        <taxon>Bacillati</taxon>
        <taxon>Cyanobacteriota</taxon>
        <taxon>Cyanophyceae</taxon>
        <taxon>Oscillatoriophycideae</taxon>
        <taxon>Oscillatoriales</taxon>
        <taxon>Microcoleaceae</taxon>
        <taxon>Plectonema</taxon>
    </lineage>
</organism>
<dbReference type="RefSeq" id="WP_193924562.1">
    <property type="nucleotide sequence ID" value="NZ_JADEWL010000142.1"/>
</dbReference>
<protein>
    <submittedName>
        <fullName evidence="1">Uncharacterized protein</fullName>
    </submittedName>
</protein>
<accession>A0A8J7K705</accession>
<sequence length="81" mass="9219">MISQEEITVEVSSEVAQAYRNATEQERKELQLKIAAIIQSEFQTKRQSNIANLRNTMDIASREAQSKGLTPEILELVLRDD</sequence>
<evidence type="ECO:0000313" key="1">
    <source>
        <dbReference type="EMBL" id="MBE9216147.1"/>
    </source>
</evidence>
<name>A0A8J7K705_9CYAN</name>
<keyword evidence="2" id="KW-1185">Reference proteome</keyword>
<dbReference type="EMBL" id="JADEWL010000142">
    <property type="protein sequence ID" value="MBE9216147.1"/>
    <property type="molecule type" value="Genomic_DNA"/>
</dbReference>